<sequence>MSTFIVGAVGALVVIAAGLYVTGTEDKKKDDAGASPSPTATAVKLPRASSAAATPAPARTPR</sequence>
<evidence type="ECO:0000313" key="2">
    <source>
        <dbReference type="EMBL" id="BFO14677.1"/>
    </source>
</evidence>
<reference evidence="2" key="1">
    <citation type="submission" date="2024-06" db="EMBL/GenBank/DDBJ databases">
        <authorList>
            <consortium name="consrtm"/>
            <person name="Uemura M."/>
            <person name="Terahara T."/>
        </authorList>
    </citation>
    <scope>NUCLEOTIDE SEQUENCE</scope>
    <source>
        <strain evidence="2">KM77-8</strain>
    </source>
</reference>
<protein>
    <submittedName>
        <fullName evidence="2">Uncharacterized protein</fullName>
    </submittedName>
</protein>
<evidence type="ECO:0000256" key="1">
    <source>
        <dbReference type="SAM" id="MobiDB-lite"/>
    </source>
</evidence>
<name>A0AAT9HBD9_9ACTN</name>
<dbReference type="EMBL" id="AP035768">
    <property type="protein sequence ID" value="BFO14677.1"/>
    <property type="molecule type" value="Genomic_DNA"/>
</dbReference>
<reference evidence="2" key="2">
    <citation type="submission" date="2024-07" db="EMBL/GenBank/DDBJ databases">
        <title>Streptomyces haneummycinica sp. nov., a new antibiotic-producing actinobacterium isolated from marine sediment.</title>
        <authorList>
            <person name="Uemura M."/>
            <person name="Hamada M."/>
            <person name="Hirano S."/>
            <person name="Kobayashi K."/>
            <person name="Ohshiro T."/>
            <person name="Kobayashi T."/>
            <person name="Terahara T."/>
        </authorList>
    </citation>
    <scope>NUCLEOTIDE SEQUENCE</scope>
    <source>
        <strain evidence="2">KM77-8</strain>
    </source>
</reference>
<accession>A0AAT9HBD9</accession>
<dbReference type="AlphaFoldDB" id="A0AAT9HBD9"/>
<organism evidence="2">
    <name type="scientific">Streptomyces haneummycinicus</name>
    <dbReference type="NCBI Taxonomy" id="3074435"/>
    <lineage>
        <taxon>Bacteria</taxon>
        <taxon>Bacillati</taxon>
        <taxon>Actinomycetota</taxon>
        <taxon>Actinomycetes</taxon>
        <taxon>Kitasatosporales</taxon>
        <taxon>Streptomycetaceae</taxon>
        <taxon>Streptomyces</taxon>
    </lineage>
</organism>
<proteinExistence type="predicted"/>
<feature type="compositionally biased region" description="Low complexity" evidence="1">
    <location>
        <begin position="46"/>
        <end position="62"/>
    </location>
</feature>
<gene>
    <name evidence="2" type="ORF">SHKM778_10650</name>
</gene>
<feature type="region of interest" description="Disordered" evidence="1">
    <location>
        <begin position="26"/>
        <end position="62"/>
    </location>
</feature>